<dbReference type="EMBL" id="JAKRVY010000012">
    <property type="protein sequence ID" value="MCL9815075.1"/>
    <property type="molecule type" value="Genomic_DNA"/>
</dbReference>
<dbReference type="AlphaFoldDB" id="A0AAE3FUA3"/>
<proteinExistence type="predicted"/>
<name>A0AAE3FUA3_9EURY</name>
<organism evidence="1 2">
    <name type="scientific">Natranaeroarchaeum aerophilus</name>
    <dbReference type="NCBI Taxonomy" id="2917711"/>
    <lineage>
        <taxon>Archaea</taxon>
        <taxon>Methanobacteriati</taxon>
        <taxon>Methanobacteriota</taxon>
        <taxon>Stenosarchaea group</taxon>
        <taxon>Halobacteria</taxon>
        <taxon>Halobacteriales</taxon>
        <taxon>Natronoarchaeaceae</taxon>
        <taxon>Natranaeroarchaeum</taxon>
    </lineage>
</organism>
<accession>A0AAE3FUA3</accession>
<dbReference type="Proteomes" id="UP001202674">
    <property type="component" value="Unassembled WGS sequence"/>
</dbReference>
<gene>
    <name evidence="1" type="ORF">AArcSt11_15580</name>
</gene>
<comment type="caution">
    <text evidence="1">The sequence shown here is derived from an EMBL/GenBank/DDBJ whole genome shotgun (WGS) entry which is preliminary data.</text>
</comment>
<keyword evidence="2" id="KW-1185">Reference proteome</keyword>
<reference evidence="1 2" key="1">
    <citation type="journal article" date="2022" name="Syst. Appl. Microbiol.">
        <title>Natronocalculus amylovorans gen. nov., sp. nov., and Natranaeroarchaeum aerophilus sp. nov., dominant culturable amylolytic natronoarchaea from hypersaline soda lakes in southwestern Siberia.</title>
        <authorList>
            <person name="Sorokin D.Y."/>
            <person name="Elcheninov A.G."/>
            <person name="Khizhniak T.V."/>
            <person name="Koenen M."/>
            <person name="Bale N.J."/>
            <person name="Damste J.S.S."/>
            <person name="Kublanov I.V."/>
        </authorList>
    </citation>
    <scope>NUCLEOTIDE SEQUENCE [LARGE SCALE GENOMIC DNA]</scope>
    <source>
        <strain evidence="1 2">AArc-St1-1</strain>
    </source>
</reference>
<protein>
    <submittedName>
        <fullName evidence="1">Uncharacterized protein</fullName>
    </submittedName>
</protein>
<evidence type="ECO:0000313" key="1">
    <source>
        <dbReference type="EMBL" id="MCL9815075.1"/>
    </source>
</evidence>
<sequence>MAAELDLSISALSQRLRVAQSKLVDDLFSE</sequence>
<evidence type="ECO:0000313" key="2">
    <source>
        <dbReference type="Proteomes" id="UP001202674"/>
    </source>
</evidence>